<feature type="transmembrane region" description="Helical" evidence="5">
    <location>
        <begin position="12"/>
        <end position="31"/>
    </location>
</feature>
<gene>
    <name evidence="7" type="ORF">GCM10007857_75240</name>
</gene>
<sequence>MLMESNQSPAFISRLIPLLAVACGLLIANLYFVQPIADLAAADFRMARQQAGLLTTLPLAGYGIGLLLMVPLGDLVENRRLILVMMATEAICLALLWCASQPGLFLGIGFISGVSASAIQIIMPYVSQLLPAERQGRAVAKLVSGVMLGIMLARPASSFVADKLAWRSVFLIAAALMALMTAVLFISLPIRRPSGAQTYGELMRSMGDIFRKTEILRRRAYYHAAMFGSFISFWTAVPLWLAEAPFNLSQRGIAWVALAGVAGAIAPPIASGLVDRGYGRSVTAGAMMLAILAYGATLLASRGNVTIVVLAAIVLDGAVAANLVFGQRAIYALAPEKRGRMNALYIAVFFGGGSAAAAIAAWSFVHFDWPGVVILGVLLPLSALLYSLSDKTGPGSADAEPPKAASVAICAALFRGRLRSDASHPKRRLQSGQPGPHCP</sequence>
<dbReference type="PANTHER" id="PTHR42910:SF1">
    <property type="entry name" value="MAJOR FACILITATOR SUPERFAMILY (MFS) PROFILE DOMAIN-CONTAINING PROTEIN"/>
    <property type="match status" value="1"/>
</dbReference>
<organism evidence="7 8">
    <name type="scientific">Bradyrhizobium iriomotense</name>
    <dbReference type="NCBI Taxonomy" id="441950"/>
    <lineage>
        <taxon>Bacteria</taxon>
        <taxon>Pseudomonadati</taxon>
        <taxon>Pseudomonadota</taxon>
        <taxon>Alphaproteobacteria</taxon>
        <taxon>Hyphomicrobiales</taxon>
        <taxon>Nitrobacteraceae</taxon>
        <taxon>Bradyrhizobium</taxon>
    </lineage>
</organism>
<keyword evidence="3 5" id="KW-0472">Membrane</keyword>
<reference evidence="8" key="1">
    <citation type="journal article" date="2019" name="Int. J. Syst. Evol. Microbiol.">
        <title>The Global Catalogue of Microorganisms (GCM) 10K type strain sequencing project: providing services to taxonomists for standard genome sequencing and annotation.</title>
        <authorList>
            <consortium name="The Broad Institute Genomics Platform"/>
            <consortium name="The Broad Institute Genome Sequencing Center for Infectious Disease"/>
            <person name="Wu L."/>
            <person name="Ma J."/>
        </authorList>
    </citation>
    <scope>NUCLEOTIDE SEQUENCE [LARGE SCALE GENOMIC DNA]</scope>
    <source>
        <strain evidence="8">NBRC 102520</strain>
    </source>
</reference>
<name>A0ABQ6B9U2_9BRAD</name>
<dbReference type="InterPro" id="IPR011701">
    <property type="entry name" value="MFS"/>
</dbReference>
<keyword evidence="8" id="KW-1185">Reference proteome</keyword>
<dbReference type="Gene3D" id="1.20.1250.20">
    <property type="entry name" value="MFS general substrate transporter like domains"/>
    <property type="match status" value="1"/>
</dbReference>
<feature type="transmembrane region" description="Helical" evidence="5">
    <location>
        <begin position="253"/>
        <end position="274"/>
    </location>
</feature>
<feature type="transmembrane region" description="Helical" evidence="5">
    <location>
        <begin position="169"/>
        <end position="188"/>
    </location>
</feature>
<evidence type="ECO:0000259" key="6">
    <source>
        <dbReference type="PROSITE" id="PS50850"/>
    </source>
</evidence>
<feature type="region of interest" description="Disordered" evidence="4">
    <location>
        <begin position="420"/>
        <end position="439"/>
    </location>
</feature>
<feature type="transmembrane region" description="Helical" evidence="5">
    <location>
        <begin position="103"/>
        <end position="126"/>
    </location>
</feature>
<evidence type="ECO:0000313" key="7">
    <source>
        <dbReference type="EMBL" id="GLR90808.1"/>
    </source>
</evidence>
<evidence type="ECO:0000313" key="8">
    <source>
        <dbReference type="Proteomes" id="UP001156905"/>
    </source>
</evidence>
<dbReference type="SUPFAM" id="SSF103473">
    <property type="entry name" value="MFS general substrate transporter"/>
    <property type="match status" value="1"/>
</dbReference>
<feature type="transmembrane region" description="Helical" evidence="5">
    <location>
        <begin position="371"/>
        <end position="388"/>
    </location>
</feature>
<dbReference type="CDD" id="cd17324">
    <property type="entry name" value="MFS_NepI_like"/>
    <property type="match status" value="1"/>
</dbReference>
<dbReference type="InterPro" id="IPR036259">
    <property type="entry name" value="MFS_trans_sf"/>
</dbReference>
<evidence type="ECO:0000256" key="4">
    <source>
        <dbReference type="SAM" id="MobiDB-lite"/>
    </source>
</evidence>
<dbReference type="Proteomes" id="UP001156905">
    <property type="component" value="Unassembled WGS sequence"/>
</dbReference>
<evidence type="ECO:0000256" key="1">
    <source>
        <dbReference type="ARBA" id="ARBA00022692"/>
    </source>
</evidence>
<keyword evidence="1 5" id="KW-0812">Transmembrane</keyword>
<dbReference type="InterPro" id="IPR020846">
    <property type="entry name" value="MFS_dom"/>
</dbReference>
<accession>A0ABQ6B9U2</accession>
<keyword evidence="2 5" id="KW-1133">Transmembrane helix</keyword>
<feature type="transmembrane region" description="Helical" evidence="5">
    <location>
        <begin position="343"/>
        <end position="365"/>
    </location>
</feature>
<proteinExistence type="predicted"/>
<dbReference type="PANTHER" id="PTHR42910">
    <property type="entry name" value="TRANSPORTER SCO4007-RELATED"/>
    <property type="match status" value="1"/>
</dbReference>
<protein>
    <submittedName>
        <fullName evidence="7">MFS transporter</fullName>
    </submittedName>
</protein>
<feature type="transmembrane region" description="Helical" evidence="5">
    <location>
        <begin position="281"/>
        <end position="301"/>
    </location>
</feature>
<dbReference type="EMBL" id="BSOW01000038">
    <property type="protein sequence ID" value="GLR90808.1"/>
    <property type="molecule type" value="Genomic_DNA"/>
</dbReference>
<feature type="domain" description="Major facilitator superfamily (MFS) profile" evidence="6">
    <location>
        <begin position="15"/>
        <end position="394"/>
    </location>
</feature>
<evidence type="ECO:0000256" key="5">
    <source>
        <dbReference type="SAM" id="Phobius"/>
    </source>
</evidence>
<feature type="transmembrane region" description="Helical" evidence="5">
    <location>
        <begin position="81"/>
        <end position="97"/>
    </location>
</feature>
<dbReference type="Pfam" id="PF07690">
    <property type="entry name" value="MFS_1"/>
    <property type="match status" value="1"/>
</dbReference>
<evidence type="ECO:0000256" key="3">
    <source>
        <dbReference type="ARBA" id="ARBA00023136"/>
    </source>
</evidence>
<feature type="transmembrane region" description="Helical" evidence="5">
    <location>
        <begin position="307"/>
        <end position="331"/>
    </location>
</feature>
<comment type="caution">
    <text evidence="7">The sequence shown here is derived from an EMBL/GenBank/DDBJ whole genome shotgun (WGS) entry which is preliminary data.</text>
</comment>
<feature type="transmembrane region" description="Helical" evidence="5">
    <location>
        <begin position="51"/>
        <end position="69"/>
    </location>
</feature>
<evidence type="ECO:0000256" key="2">
    <source>
        <dbReference type="ARBA" id="ARBA00022989"/>
    </source>
</evidence>
<feature type="transmembrane region" description="Helical" evidence="5">
    <location>
        <begin position="220"/>
        <end position="241"/>
    </location>
</feature>
<dbReference type="PROSITE" id="PS50850">
    <property type="entry name" value="MFS"/>
    <property type="match status" value="1"/>
</dbReference>